<evidence type="ECO:0000256" key="1">
    <source>
        <dbReference type="SAM" id="MobiDB-lite"/>
    </source>
</evidence>
<dbReference type="AlphaFoldDB" id="A0A538TJX4"/>
<feature type="chain" id="PRO_5021718120" evidence="2">
    <location>
        <begin position="25"/>
        <end position="590"/>
    </location>
</feature>
<gene>
    <name evidence="3" type="ORF">E6K78_10155</name>
</gene>
<protein>
    <submittedName>
        <fullName evidence="3">Tetratricopeptide repeat protein</fullName>
    </submittedName>
</protein>
<dbReference type="InterPro" id="IPR011990">
    <property type="entry name" value="TPR-like_helical_dom_sf"/>
</dbReference>
<dbReference type="Proteomes" id="UP000316609">
    <property type="component" value="Unassembled WGS sequence"/>
</dbReference>
<feature type="signal peptide" evidence="2">
    <location>
        <begin position="1"/>
        <end position="24"/>
    </location>
</feature>
<keyword evidence="2" id="KW-0732">Signal</keyword>
<dbReference type="EMBL" id="VBOY01000100">
    <property type="protein sequence ID" value="TMQ63924.1"/>
    <property type="molecule type" value="Genomic_DNA"/>
</dbReference>
<reference evidence="3 4" key="1">
    <citation type="journal article" date="2019" name="Nat. Microbiol.">
        <title>Mediterranean grassland soil C-N compound turnover is dependent on rainfall and depth, and is mediated by genomically divergent microorganisms.</title>
        <authorList>
            <person name="Diamond S."/>
            <person name="Andeer P.F."/>
            <person name="Li Z."/>
            <person name="Crits-Christoph A."/>
            <person name="Burstein D."/>
            <person name="Anantharaman K."/>
            <person name="Lane K.R."/>
            <person name="Thomas B.C."/>
            <person name="Pan C."/>
            <person name="Northen T.R."/>
            <person name="Banfield J.F."/>
        </authorList>
    </citation>
    <scope>NUCLEOTIDE SEQUENCE [LARGE SCALE GENOMIC DNA]</scope>
    <source>
        <strain evidence="3">WS_8</strain>
    </source>
</reference>
<dbReference type="Gene3D" id="1.25.40.10">
    <property type="entry name" value="Tetratricopeptide repeat domain"/>
    <property type="match status" value="2"/>
</dbReference>
<proteinExistence type="predicted"/>
<dbReference type="SUPFAM" id="SSF48452">
    <property type="entry name" value="TPR-like"/>
    <property type="match status" value="1"/>
</dbReference>
<organism evidence="3 4">
    <name type="scientific">Eiseniibacteriota bacterium</name>
    <dbReference type="NCBI Taxonomy" id="2212470"/>
    <lineage>
        <taxon>Bacteria</taxon>
        <taxon>Candidatus Eiseniibacteriota</taxon>
    </lineage>
</organism>
<accession>A0A538TJX4</accession>
<evidence type="ECO:0000256" key="2">
    <source>
        <dbReference type="SAM" id="SignalP"/>
    </source>
</evidence>
<feature type="compositionally biased region" description="Basic and acidic residues" evidence="1">
    <location>
        <begin position="463"/>
        <end position="473"/>
    </location>
</feature>
<feature type="compositionally biased region" description="Basic and acidic residues" evidence="1">
    <location>
        <begin position="540"/>
        <end position="561"/>
    </location>
</feature>
<name>A0A538TJX4_UNCEI</name>
<feature type="region of interest" description="Disordered" evidence="1">
    <location>
        <begin position="510"/>
        <end position="590"/>
    </location>
</feature>
<sequence>MTRAPHRLVGLGLALALVARPAVGADLKDLYFGEALYHVYQGQYFDAIQRLDTELAQYHGLDEPQRDTLHYYINDAEFAVGDLELNYRMHQRAGRAVKAVLEGAVDESVRNEAAFRLARINFQKDQLDDAQNALGRIQGAVPVEIRDDVEFLRANIDMATGRPGEAVKVLQQVHSDESLAGFVAYNLGIALFQGGRAQEAIGQLDKAGRLPAGDSAGLAIRDKSNLVLGSMLFESGDFERAKQSLDRVRLEGPFSNQALLRAGWADASAQQYDRALVPWNILVEREPTDAAVQEAMLAVPHAYASLNLHGRAAILYGRALELFSKQIEKVDASIGSIREGRFLNALIREESRQDETWVVRLRSLPEAPETFYLMELMASHDFQTALHNYLDLEDLKGRLMAWKTSLDAFDDIIRLRGQNYEPLLPEGRAPAGDADRAAAGLSGDRGGADGRRAPCTHRKAARRLQESRVDRAAPARGPPARRPHVAAGNRVPRAADRGLCAPEGIECASRGSHPAVRRLRQDETGGDPQLCGLRRLHRAASPERRRIAAARRPSDGPAGKHDRGRSHRPAECPPGTPGGPADRGTLRRRR</sequence>
<evidence type="ECO:0000313" key="3">
    <source>
        <dbReference type="EMBL" id="TMQ63924.1"/>
    </source>
</evidence>
<feature type="region of interest" description="Disordered" evidence="1">
    <location>
        <begin position="424"/>
        <end position="493"/>
    </location>
</feature>
<feature type="compositionally biased region" description="Low complexity" evidence="1">
    <location>
        <begin position="427"/>
        <end position="442"/>
    </location>
</feature>
<comment type="caution">
    <text evidence="3">The sequence shown here is derived from an EMBL/GenBank/DDBJ whole genome shotgun (WGS) entry which is preliminary data.</text>
</comment>
<dbReference type="Pfam" id="PF13432">
    <property type="entry name" value="TPR_16"/>
    <property type="match status" value="2"/>
</dbReference>
<evidence type="ECO:0000313" key="4">
    <source>
        <dbReference type="Proteomes" id="UP000316609"/>
    </source>
</evidence>